<dbReference type="EMBL" id="JBHSFW010000012">
    <property type="protein sequence ID" value="MFC4619833.1"/>
    <property type="molecule type" value="Genomic_DNA"/>
</dbReference>
<evidence type="ECO:0000313" key="3">
    <source>
        <dbReference type="Proteomes" id="UP001596022"/>
    </source>
</evidence>
<dbReference type="InterPro" id="IPR036237">
    <property type="entry name" value="Xyl_isomerase-like_sf"/>
</dbReference>
<gene>
    <name evidence="2" type="ORF">ACFO4N_14060</name>
</gene>
<reference evidence="3" key="1">
    <citation type="journal article" date="2019" name="Int. J. Syst. Evol. Microbiol.">
        <title>The Global Catalogue of Microorganisms (GCM) 10K type strain sequencing project: providing services to taxonomists for standard genome sequencing and annotation.</title>
        <authorList>
            <consortium name="The Broad Institute Genomics Platform"/>
            <consortium name="The Broad Institute Genome Sequencing Center for Infectious Disease"/>
            <person name="Wu L."/>
            <person name="Ma J."/>
        </authorList>
    </citation>
    <scope>NUCLEOTIDE SEQUENCE [LARGE SCALE GENOMIC DNA]</scope>
    <source>
        <strain evidence="3">CGMCC 1.16306</strain>
    </source>
</reference>
<dbReference type="InterPro" id="IPR050312">
    <property type="entry name" value="IolE/XylAMocC-like"/>
</dbReference>
<evidence type="ECO:0000313" key="2">
    <source>
        <dbReference type="EMBL" id="MFC4619833.1"/>
    </source>
</evidence>
<accession>A0ABV9GSB5</accession>
<keyword evidence="3" id="KW-1185">Reference proteome</keyword>
<keyword evidence="2" id="KW-0413">Isomerase</keyword>
<organism evidence="2 3">
    <name type="scientific">Camelliibacillus cellulosilyticus</name>
    <dbReference type="NCBI Taxonomy" id="2174486"/>
    <lineage>
        <taxon>Bacteria</taxon>
        <taxon>Bacillati</taxon>
        <taxon>Bacillota</taxon>
        <taxon>Bacilli</taxon>
        <taxon>Bacillales</taxon>
        <taxon>Sporolactobacillaceae</taxon>
        <taxon>Camelliibacillus</taxon>
    </lineage>
</organism>
<dbReference type="Pfam" id="PF01261">
    <property type="entry name" value="AP_endonuc_2"/>
    <property type="match status" value="1"/>
</dbReference>
<dbReference type="PANTHER" id="PTHR12110:SF53">
    <property type="entry name" value="BLR5974 PROTEIN"/>
    <property type="match status" value="1"/>
</dbReference>
<proteinExistence type="predicted"/>
<dbReference type="GO" id="GO:0016853">
    <property type="term" value="F:isomerase activity"/>
    <property type="evidence" value="ECO:0007669"/>
    <property type="project" value="UniProtKB-KW"/>
</dbReference>
<feature type="domain" description="Xylose isomerase-like TIM barrel" evidence="1">
    <location>
        <begin position="25"/>
        <end position="267"/>
    </location>
</feature>
<dbReference type="PANTHER" id="PTHR12110">
    <property type="entry name" value="HYDROXYPYRUVATE ISOMERASE"/>
    <property type="match status" value="1"/>
</dbReference>
<name>A0ABV9GSB5_9BACL</name>
<dbReference type="InterPro" id="IPR013022">
    <property type="entry name" value="Xyl_isomerase-like_TIM-brl"/>
</dbReference>
<dbReference type="Gene3D" id="3.20.20.150">
    <property type="entry name" value="Divalent-metal-dependent TIM barrel enzymes"/>
    <property type="match status" value="1"/>
</dbReference>
<dbReference type="Proteomes" id="UP001596022">
    <property type="component" value="Unassembled WGS sequence"/>
</dbReference>
<sequence length="288" mass="32089">MKIGVSSYSLNGAMQTGEMTILDVVDWAAENGADHLELVPIGFSFENDDALIDRVRDRAKKAGLELSNYAIGADFVNKEQDAIEAEIDRVKKQVEIAARLGIRLMRHDVAWRPPNETTIAQFEADLPIMVEACRRIADYAAAYDITTSVENHGFHVQAADRVHRLVKAVDRPNFKTTMDIGNFLCADEDPVAAVQKNVGIASMIHFKDFYKRPSHLDPGEGWFRTTAGHYLRGAIVGHGDINIRSVLKIIKDAGYNGYLSVEFEGMEPCQIGTKIGMNNLRRLLKEID</sequence>
<comment type="caution">
    <text evidence="2">The sequence shown here is derived from an EMBL/GenBank/DDBJ whole genome shotgun (WGS) entry which is preliminary data.</text>
</comment>
<evidence type="ECO:0000259" key="1">
    <source>
        <dbReference type="Pfam" id="PF01261"/>
    </source>
</evidence>
<dbReference type="RefSeq" id="WP_376846924.1">
    <property type="nucleotide sequence ID" value="NZ_JBHSFW010000012.1"/>
</dbReference>
<protein>
    <submittedName>
        <fullName evidence="2">Sugar phosphate isomerase/epimerase family protein</fullName>
    </submittedName>
</protein>
<dbReference type="SUPFAM" id="SSF51658">
    <property type="entry name" value="Xylose isomerase-like"/>
    <property type="match status" value="1"/>
</dbReference>